<evidence type="ECO:0000313" key="2">
    <source>
        <dbReference type="Proteomes" id="UP000823123"/>
    </source>
</evidence>
<dbReference type="Pfam" id="PF14262">
    <property type="entry name" value="Cthe_2159"/>
    <property type="match status" value="1"/>
</dbReference>
<accession>A0ABS1C9W1</accession>
<dbReference type="InterPro" id="IPR025584">
    <property type="entry name" value="Cthe_2159"/>
</dbReference>
<keyword evidence="2" id="KW-1185">Reference proteome</keyword>
<evidence type="ECO:0000313" key="1">
    <source>
        <dbReference type="EMBL" id="MBK1468898.1"/>
    </source>
</evidence>
<sequence>MRANRLVVELFSLAILSGCLVACSKPTKKVNMQTLQAMKLNKENKANLFEDDDYDAMIDEKKGIKIDLSDISNVKGKNVSVSGNVLTISYGGTYILTGRLEEGQIIVNAKNSDKVRIVLNGVNLSSSTNTPIFIKNSKKTIITLASESENVLALKGSIDETEDNKNSVIFSKSDLSFNGTGVLNLSSLYGRGIISQDKIVFVDGKYAIDTATDSVNSNSSVAIAGGKYKIKAGEKGNGLKVSHNTDKDKGCVYISSGKFDISAGEDGIKSNSSVTIASGELDIKSGEDGIESKRIDIKGGNTQVVSKSDGIKAKSKKGANADLYIKISGGKVNILADKNGLDSEGDIFIAGGETFVEGSQNSKSLAMGYDGTASITGGKFIATGNDLMVKSFGELSTQGSVLMSFSKETKEELKVLDKMKKVLAKYKPKRAYKNVIVSVNDMKLGQTYKLMAGSEVLNITLDKINYGSAKLVEK</sequence>
<comment type="caution">
    <text evidence="1">The sequence shown here is derived from an EMBL/GenBank/DDBJ whole genome shotgun (WGS) entry which is preliminary data.</text>
</comment>
<protein>
    <submittedName>
        <fullName evidence="1">Carbohydrate-binding domain-containing protein</fullName>
    </submittedName>
</protein>
<dbReference type="Proteomes" id="UP000823123">
    <property type="component" value="Unassembled WGS sequence"/>
</dbReference>
<gene>
    <name evidence="1" type="ORF">IBJ83_06170</name>
</gene>
<dbReference type="RefSeq" id="WP_201275786.1">
    <property type="nucleotide sequence ID" value="NZ_JACVDA010000016.1"/>
</dbReference>
<organism evidence="1 2">
    <name type="scientific">Parvimonas parva</name>
    <dbReference type="NCBI Taxonomy" id="2769485"/>
    <lineage>
        <taxon>Bacteria</taxon>
        <taxon>Bacillati</taxon>
        <taxon>Bacillota</taxon>
        <taxon>Tissierellia</taxon>
        <taxon>Tissierellales</taxon>
        <taxon>Peptoniphilaceae</taxon>
        <taxon>Parvimonas</taxon>
    </lineage>
</organism>
<dbReference type="EMBL" id="JACVDA010000016">
    <property type="protein sequence ID" value="MBK1468898.1"/>
    <property type="molecule type" value="Genomic_DNA"/>
</dbReference>
<name>A0ABS1C9W1_9FIRM</name>
<proteinExistence type="predicted"/>
<reference evidence="1 2" key="1">
    <citation type="submission" date="2020-09" db="EMBL/GenBank/DDBJ databases">
        <title>Parvimonas S3374 sp. nov.</title>
        <authorList>
            <person name="Buhl M."/>
        </authorList>
    </citation>
    <scope>NUCLEOTIDE SEQUENCE [LARGE SCALE GENOMIC DNA]</scope>
    <source>
        <strain evidence="1 2">S3374</strain>
    </source>
</reference>